<comment type="similarity">
    <text evidence="1">Belongs to the YciI family.</text>
</comment>
<dbReference type="RefSeq" id="WP_255904642.1">
    <property type="nucleotide sequence ID" value="NZ_JAFMZO010000004.1"/>
</dbReference>
<dbReference type="Proteomes" id="UP001597387">
    <property type="component" value="Unassembled WGS sequence"/>
</dbReference>
<sequence>MRLILICTFLTILSINAKTQTLNLRYDKTLADSLGADIYGMKSYVLVILKTGSNKTDSKAMIDSLFKEHIANINRLAALGKLVVAGPFKKNDKAYRGIFILNVKSIEEANVLLATDPAFREKLLDAELYQWYGSAALGEYLKTHEKIEKNRL</sequence>
<reference evidence="4" key="1">
    <citation type="journal article" date="2019" name="Int. J. Syst. Evol. Microbiol.">
        <title>The Global Catalogue of Microorganisms (GCM) 10K type strain sequencing project: providing services to taxonomists for standard genome sequencing and annotation.</title>
        <authorList>
            <consortium name="The Broad Institute Genomics Platform"/>
            <consortium name="The Broad Institute Genome Sequencing Center for Infectious Disease"/>
            <person name="Wu L."/>
            <person name="Ma J."/>
        </authorList>
    </citation>
    <scope>NUCLEOTIDE SEQUENCE [LARGE SCALE GENOMIC DNA]</scope>
    <source>
        <strain evidence="4">KCTC 42217</strain>
    </source>
</reference>
<evidence type="ECO:0000313" key="3">
    <source>
        <dbReference type="EMBL" id="MFD2164062.1"/>
    </source>
</evidence>
<gene>
    <name evidence="3" type="ORF">ACFSJU_16760</name>
</gene>
<proteinExistence type="inferred from homology"/>
<evidence type="ECO:0000259" key="2">
    <source>
        <dbReference type="Pfam" id="PF03795"/>
    </source>
</evidence>
<protein>
    <submittedName>
        <fullName evidence="3">YciI family protein</fullName>
    </submittedName>
</protein>
<dbReference type="InterPro" id="IPR011008">
    <property type="entry name" value="Dimeric_a/b-barrel"/>
</dbReference>
<dbReference type="Gene3D" id="3.30.70.1060">
    <property type="entry name" value="Dimeric alpha+beta barrel"/>
    <property type="match status" value="1"/>
</dbReference>
<comment type="caution">
    <text evidence="3">The sequence shown here is derived from an EMBL/GenBank/DDBJ whole genome shotgun (WGS) entry which is preliminary data.</text>
</comment>
<dbReference type="EMBL" id="JBHUHZ010000003">
    <property type="protein sequence ID" value="MFD2164062.1"/>
    <property type="molecule type" value="Genomic_DNA"/>
</dbReference>
<accession>A0ABW4ZRG1</accession>
<feature type="domain" description="YCII-related" evidence="2">
    <location>
        <begin position="60"/>
        <end position="121"/>
    </location>
</feature>
<evidence type="ECO:0000256" key="1">
    <source>
        <dbReference type="ARBA" id="ARBA00007689"/>
    </source>
</evidence>
<dbReference type="InterPro" id="IPR005545">
    <property type="entry name" value="YCII"/>
</dbReference>
<dbReference type="Pfam" id="PF03795">
    <property type="entry name" value="YCII"/>
    <property type="match status" value="1"/>
</dbReference>
<dbReference type="SUPFAM" id="SSF54909">
    <property type="entry name" value="Dimeric alpha+beta barrel"/>
    <property type="match status" value="1"/>
</dbReference>
<name>A0ABW4ZRG1_9SPHI</name>
<keyword evidence="4" id="KW-1185">Reference proteome</keyword>
<organism evidence="3 4">
    <name type="scientific">Paradesertivirga mongoliensis</name>
    <dbReference type="NCBI Taxonomy" id="2100740"/>
    <lineage>
        <taxon>Bacteria</taxon>
        <taxon>Pseudomonadati</taxon>
        <taxon>Bacteroidota</taxon>
        <taxon>Sphingobacteriia</taxon>
        <taxon>Sphingobacteriales</taxon>
        <taxon>Sphingobacteriaceae</taxon>
        <taxon>Paradesertivirga</taxon>
    </lineage>
</organism>
<evidence type="ECO:0000313" key="4">
    <source>
        <dbReference type="Proteomes" id="UP001597387"/>
    </source>
</evidence>